<evidence type="ECO:0000313" key="7">
    <source>
        <dbReference type="Proteomes" id="UP000554766"/>
    </source>
</evidence>
<keyword evidence="4" id="KW-0547">Nucleotide-binding</keyword>
<keyword evidence="4" id="KW-0963">Cytoplasm</keyword>
<comment type="subcellular location">
    <subcellularLocation>
        <location evidence="4">Cytoplasm</location>
    </subcellularLocation>
</comment>
<keyword evidence="3 4" id="KW-0548">Nucleotidyltransferase</keyword>
<dbReference type="OMA" id="EWLLTHY"/>
<keyword evidence="7" id="KW-1185">Reference proteome</keyword>
<dbReference type="Gene3D" id="3.40.50.620">
    <property type="entry name" value="HUPs"/>
    <property type="match status" value="1"/>
</dbReference>
<dbReference type="InterPro" id="IPR014729">
    <property type="entry name" value="Rossmann-like_a/b/a_fold"/>
</dbReference>
<feature type="domain" description="Cytidyltransferase-like" evidence="5">
    <location>
        <begin position="4"/>
        <end position="58"/>
    </location>
</feature>
<dbReference type="UniPathway" id="UPA00253">
    <property type="reaction ID" value="UER00600"/>
</dbReference>
<dbReference type="GO" id="GO:0009435">
    <property type="term" value="P:NAD+ biosynthetic process"/>
    <property type="evidence" value="ECO:0007669"/>
    <property type="project" value="UniProtKB-UniRule"/>
</dbReference>
<dbReference type="EMBL" id="JAAVJF010000005">
    <property type="protein sequence ID" value="NYR16255.1"/>
    <property type="molecule type" value="Genomic_DNA"/>
</dbReference>
<dbReference type="NCBIfam" id="TIGR00125">
    <property type="entry name" value="cyt_tran_rel"/>
    <property type="match status" value="1"/>
</dbReference>
<dbReference type="InterPro" id="IPR006418">
    <property type="entry name" value="NMN_Atrans_arc"/>
</dbReference>
<protein>
    <recommendedName>
        <fullName evidence="4">Nicotinamide-nucleotide adenylyltransferase</fullName>
        <ecNumber evidence="4">2.7.7.1</ecNumber>
    </recommendedName>
    <alternativeName>
        <fullName evidence="4">NAD(+) diphosphorylase</fullName>
    </alternativeName>
    <alternativeName>
        <fullName evidence="4">NAD(+) pyrophosphorylase</fullName>
    </alternativeName>
    <alternativeName>
        <fullName evidence="4">NMN adenylyltransferase</fullName>
    </alternativeName>
</protein>
<dbReference type="GO" id="GO:0000309">
    <property type="term" value="F:nicotinamide-nucleotide adenylyltransferase activity"/>
    <property type="evidence" value="ECO:0007669"/>
    <property type="project" value="UniProtKB-UniRule"/>
</dbReference>
<accession>A0A7L4PBB2</accession>
<gene>
    <name evidence="6" type="ORF">HC235_09995</name>
</gene>
<dbReference type="AlphaFoldDB" id="A0A7L4PBB2"/>
<dbReference type="Proteomes" id="UP000554766">
    <property type="component" value="Unassembled WGS sequence"/>
</dbReference>
<dbReference type="EC" id="2.7.7.1" evidence="4"/>
<reference evidence="6 7" key="1">
    <citation type="journal article" date="2020" name="Nat. Commun.">
        <title>The structures of two archaeal type IV pili illuminate evolutionary relationships.</title>
        <authorList>
            <person name="Wang F."/>
            <person name="Baquero D.P."/>
            <person name="Su Z."/>
            <person name="Beltran L.C."/>
            <person name="Prangishvili D."/>
            <person name="Krupovic M."/>
            <person name="Egelman E.H."/>
        </authorList>
    </citation>
    <scope>NUCLEOTIDE SEQUENCE [LARGE SCALE GENOMIC DNA]</scope>
    <source>
        <strain evidence="6 7">2GA</strain>
    </source>
</reference>
<evidence type="ECO:0000256" key="1">
    <source>
        <dbReference type="ARBA" id="ARBA00010124"/>
    </source>
</evidence>
<keyword evidence="4" id="KW-0067">ATP-binding</keyword>
<dbReference type="InterPro" id="IPR004821">
    <property type="entry name" value="Cyt_trans-like"/>
</dbReference>
<comment type="similarity">
    <text evidence="1 4">Belongs to the archaeal NMN adenylyltransferase family.</text>
</comment>
<dbReference type="SUPFAM" id="SSF52374">
    <property type="entry name" value="Nucleotidylyl transferase"/>
    <property type="match status" value="1"/>
</dbReference>
<dbReference type="GO" id="GO:0005737">
    <property type="term" value="C:cytoplasm"/>
    <property type="evidence" value="ECO:0007669"/>
    <property type="project" value="UniProtKB-SubCell"/>
</dbReference>
<evidence type="ECO:0000256" key="3">
    <source>
        <dbReference type="ARBA" id="ARBA00022695"/>
    </source>
</evidence>
<comment type="pathway">
    <text evidence="4">Cofactor biosynthesis; NAD(+) biosynthesis; NAD(+) from nicotinamide D-ribonucleotide: step 1/1.</text>
</comment>
<proteinExistence type="inferred from homology"/>
<keyword evidence="4" id="KW-0520">NAD</keyword>
<evidence type="ECO:0000259" key="5">
    <source>
        <dbReference type="Pfam" id="PF01467"/>
    </source>
</evidence>
<dbReference type="PANTHER" id="PTHR21342:SF0">
    <property type="entry name" value="BIFUNCTIONAL NMN ADENYLYLTRANSFERASE_NUDIX HYDROLASE"/>
    <property type="match status" value="1"/>
</dbReference>
<comment type="catalytic activity">
    <reaction evidence="4">
        <text>beta-nicotinamide D-ribonucleotide + ATP + H(+) = diphosphate + NAD(+)</text>
        <dbReference type="Rhea" id="RHEA:21360"/>
        <dbReference type="ChEBI" id="CHEBI:14649"/>
        <dbReference type="ChEBI" id="CHEBI:15378"/>
        <dbReference type="ChEBI" id="CHEBI:30616"/>
        <dbReference type="ChEBI" id="CHEBI:33019"/>
        <dbReference type="ChEBI" id="CHEBI:57540"/>
        <dbReference type="EC" id="2.7.7.1"/>
    </reaction>
</comment>
<dbReference type="GeneID" id="5056160"/>
<keyword evidence="2 4" id="KW-0808">Transferase</keyword>
<comment type="caution">
    <text evidence="6">The sequence shown here is derived from an EMBL/GenBank/DDBJ whole genome shotgun (WGS) entry which is preliminary data.</text>
</comment>
<dbReference type="HAMAP" id="MF_00243">
    <property type="entry name" value="NMN_adenylyltr"/>
    <property type="match status" value="1"/>
</dbReference>
<dbReference type="PANTHER" id="PTHR21342">
    <property type="entry name" value="PHOSPHOPANTETHEINE ADENYLYLTRANSFERASE"/>
    <property type="match status" value="1"/>
</dbReference>
<dbReference type="Pfam" id="PF01467">
    <property type="entry name" value="CTP_transf_like"/>
    <property type="match status" value="1"/>
</dbReference>
<keyword evidence="4" id="KW-0662">Pyridine nucleotide biosynthesis</keyword>
<dbReference type="NCBIfam" id="NF002243">
    <property type="entry name" value="PRK01153.1"/>
    <property type="match status" value="1"/>
</dbReference>
<evidence type="ECO:0000256" key="2">
    <source>
        <dbReference type="ARBA" id="ARBA00022679"/>
    </source>
</evidence>
<dbReference type="RefSeq" id="WP_011901280.1">
    <property type="nucleotide sequence ID" value="NZ_JAAVJF010000005.1"/>
</dbReference>
<organism evidence="6 7">
    <name type="scientific">Pyrobaculum arsenaticum</name>
    <dbReference type="NCBI Taxonomy" id="121277"/>
    <lineage>
        <taxon>Archaea</taxon>
        <taxon>Thermoproteota</taxon>
        <taxon>Thermoprotei</taxon>
        <taxon>Thermoproteales</taxon>
        <taxon>Thermoproteaceae</taxon>
        <taxon>Pyrobaculum</taxon>
    </lineage>
</organism>
<sequence>MRALLVGRFQPLHWGHVKVVEWLLTHYDEVVIAIGSADKSLTADNPFTPGERIEMFRRHFGANCRLLYCAVPDTNGPTSLWGAYLRHWCPQHHVVYSNNPWVAAALSFWGIEVRTHPRFGEYSATSIRALIAQGSDEWRQMVPPAVAEYLEEIGAVERIRSLYAAEKTFK</sequence>
<name>A0A7L4PBB2_9CREN</name>
<evidence type="ECO:0000256" key="4">
    <source>
        <dbReference type="HAMAP-Rule" id="MF_00243"/>
    </source>
</evidence>
<dbReference type="GO" id="GO:0005524">
    <property type="term" value="F:ATP binding"/>
    <property type="evidence" value="ECO:0007669"/>
    <property type="project" value="UniProtKB-KW"/>
</dbReference>
<evidence type="ECO:0000313" key="6">
    <source>
        <dbReference type="EMBL" id="NYR16255.1"/>
    </source>
</evidence>